<feature type="domain" description="Helicase ATP-binding" evidence="1">
    <location>
        <begin position="11"/>
        <end position="147"/>
    </location>
</feature>
<proteinExistence type="predicted"/>
<gene>
    <name evidence="2" type="ORF">D8849_02135</name>
</gene>
<dbReference type="RefSeq" id="WP_125386057.1">
    <property type="nucleotide sequence ID" value="NZ_RJNW01000001.1"/>
</dbReference>
<protein>
    <submittedName>
        <fullName evidence="2">Type III restriction enzyme, res subunit</fullName>
    </submittedName>
</protein>
<accession>A0A3R9JFP3</accession>
<reference evidence="2 3" key="1">
    <citation type="submission" date="2018-11" db="EMBL/GenBank/DDBJ databases">
        <title>Species Designations Belie Phenotypic and Genotypic Heterogeneity in Oral Streptococci.</title>
        <authorList>
            <person name="Velsko I."/>
        </authorList>
    </citation>
    <scope>NUCLEOTIDE SEQUENCE [LARGE SCALE GENOMIC DNA]</scope>
    <source>
        <strain evidence="2 3">KLC01</strain>
    </source>
</reference>
<evidence type="ECO:0000313" key="3">
    <source>
        <dbReference type="Proteomes" id="UP000278063"/>
    </source>
</evidence>
<organism evidence="2 3">
    <name type="scientific">Streptococcus mitis</name>
    <dbReference type="NCBI Taxonomy" id="28037"/>
    <lineage>
        <taxon>Bacteria</taxon>
        <taxon>Bacillati</taxon>
        <taxon>Bacillota</taxon>
        <taxon>Bacilli</taxon>
        <taxon>Lactobacillales</taxon>
        <taxon>Streptococcaceae</taxon>
        <taxon>Streptococcus</taxon>
        <taxon>Streptococcus mitis group</taxon>
    </lineage>
</organism>
<sequence length="403" mass="46764">MLRKWQAEAVKRSDHLSNGIFLEALGGRGKTICALAIAKHKKAKKIIITNNRLAILNGWIDAVKFMNFDKDVEIIIQTDRYLQNQVKKGHKLDCDVLIVDEWQNMSSDKQVALYRKIKRKYTIGLSATPIRKKGQNFYPLEKTVFGWATPNNKFDWQKTHGKMVYDPFSYSKEKWEDFRDYEKYISDLPNFFRWEEIEEIENAVENNGFEIKFYPIKVEPGNTDRLSEFRKLNLVTVDGKTAMAKQSFGRKTFERYLNQTGVAIDFPKLKPVNADTPLLLKLDGLIERAPHDMLIVSKSKQIVNVIRERHPNIGIWTGDIQEGLENQIVVATSQVLGVGVDGLQHKYQTVVVLDPVDKSSGEYDDYRQLLWRVTGSRQQHDVNVIEFYYKESKKRGKQNEQKN</sequence>
<dbReference type="AlphaFoldDB" id="A0A3R9JFP3"/>
<dbReference type="InterPro" id="IPR014001">
    <property type="entry name" value="Helicase_ATP-bd"/>
</dbReference>
<comment type="caution">
    <text evidence="2">The sequence shown here is derived from an EMBL/GenBank/DDBJ whole genome shotgun (WGS) entry which is preliminary data.</text>
</comment>
<evidence type="ECO:0000313" key="2">
    <source>
        <dbReference type="EMBL" id="RSI88483.1"/>
    </source>
</evidence>
<dbReference type="EMBL" id="RJNW01000001">
    <property type="protein sequence ID" value="RSI88483.1"/>
    <property type="molecule type" value="Genomic_DNA"/>
</dbReference>
<dbReference type="Proteomes" id="UP000278063">
    <property type="component" value="Unassembled WGS sequence"/>
</dbReference>
<name>A0A3R9JFP3_STRMT</name>
<evidence type="ECO:0000259" key="1">
    <source>
        <dbReference type="PROSITE" id="PS51192"/>
    </source>
</evidence>
<dbReference type="Gene3D" id="3.40.50.300">
    <property type="entry name" value="P-loop containing nucleotide triphosphate hydrolases"/>
    <property type="match status" value="1"/>
</dbReference>
<dbReference type="InterPro" id="IPR027417">
    <property type="entry name" value="P-loop_NTPase"/>
</dbReference>
<dbReference type="SUPFAM" id="SSF52540">
    <property type="entry name" value="P-loop containing nucleoside triphosphate hydrolases"/>
    <property type="match status" value="2"/>
</dbReference>
<dbReference type="PROSITE" id="PS51192">
    <property type="entry name" value="HELICASE_ATP_BIND_1"/>
    <property type="match status" value="1"/>
</dbReference>